<dbReference type="AlphaFoldDB" id="A0A6N4WBL6"/>
<protein>
    <recommendedName>
        <fullName evidence="3">Cupin 2 conserved barrel domain-containing protein</fullName>
    </recommendedName>
</protein>
<dbReference type="InterPro" id="IPR014710">
    <property type="entry name" value="RmlC-like_jellyroll"/>
</dbReference>
<evidence type="ECO:0000313" key="1">
    <source>
        <dbReference type="EMBL" id="BBZ77462.1"/>
    </source>
</evidence>
<dbReference type="Gene3D" id="2.60.120.10">
    <property type="entry name" value="Jelly Rolls"/>
    <property type="match status" value="1"/>
</dbReference>
<proteinExistence type="predicted"/>
<organism evidence="1 2">
    <name type="scientific">Mycolicibacterium anyangense</name>
    <dbReference type="NCBI Taxonomy" id="1431246"/>
    <lineage>
        <taxon>Bacteria</taxon>
        <taxon>Bacillati</taxon>
        <taxon>Actinomycetota</taxon>
        <taxon>Actinomycetes</taxon>
        <taxon>Mycobacteriales</taxon>
        <taxon>Mycobacteriaceae</taxon>
        <taxon>Mycolicibacterium</taxon>
    </lineage>
</organism>
<dbReference type="InterPro" id="IPR011051">
    <property type="entry name" value="RmlC_Cupin_sf"/>
</dbReference>
<keyword evidence="2" id="KW-1185">Reference proteome</keyword>
<name>A0A6N4WBL6_9MYCO</name>
<dbReference type="EMBL" id="AP022620">
    <property type="protein sequence ID" value="BBZ77462.1"/>
    <property type="molecule type" value="Genomic_DNA"/>
</dbReference>
<accession>A0A6N4WBL6</accession>
<reference evidence="1 2" key="1">
    <citation type="journal article" date="2019" name="Emerg. Microbes Infect.">
        <title>Comprehensive subspecies identification of 175 nontuberculous mycobacteria species based on 7547 genomic profiles.</title>
        <authorList>
            <person name="Matsumoto Y."/>
            <person name="Kinjo T."/>
            <person name="Motooka D."/>
            <person name="Nabeya D."/>
            <person name="Jung N."/>
            <person name="Uechi K."/>
            <person name="Horii T."/>
            <person name="Iida T."/>
            <person name="Fujita J."/>
            <person name="Nakamura S."/>
        </authorList>
    </citation>
    <scope>NUCLEOTIDE SEQUENCE [LARGE SCALE GENOMIC DNA]</scope>
    <source>
        <strain evidence="1 2">JCM 30275</strain>
    </source>
</reference>
<dbReference type="Proteomes" id="UP000467249">
    <property type="component" value="Chromosome"/>
</dbReference>
<sequence length="165" mass="17484">MVRLSPARGNREWLTLLLTGLCILALIWPGRAAADPVTTINGTTPPGVLQPLDDVTTMLDTITADGDRLLVVQGTRKAGTRAVIHVHAYGGYTCVLTGAITDYVEGQPPTVFPAGSCYYMPPDVPMTAVNLGTEDVRLIDNFTIPPGAAPMTVLEPGWGSPMPMP</sequence>
<dbReference type="KEGG" id="many:MANY_27990"/>
<evidence type="ECO:0000313" key="2">
    <source>
        <dbReference type="Proteomes" id="UP000467249"/>
    </source>
</evidence>
<dbReference type="SUPFAM" id="SSF51182">
    <property type="entry name" value="RmlC-like cupins"/>
    <property type="match status" value="1"/>
</dbReference>
<gene>
    <name evidence="1" type="ORF">MANY_27990</name>
</gene>
<evidence type="ECO:0008006" key="3">
    <source>
        <dbReference type="Google" id="ProtNLM"/>
    </source>
</evidence>